<protein>
    <submittedName>
        <fullName evidence="2">Uncharacterized protein</fullName>
    </submittedName>
</protein>
<organism evidence="2 3">
    <name type="scientific">Araneus ventricosus</name>
    <name type="common">Orbweaver spider</name>
    <name type="synonym">Epeira ventricosa</name>
    <dbReference type="NCBI Taxonomy" id="182803"/>
    <lineage>
        <taxon>Eukaryota</taxon>
        <taxon>Metazoa</taxon>
        <taxon>Ecdysozoa</taxon>
        <taxon>Arthropoda</taxon>
        <taxon>Chelicerata</taxon>
        <taxon>Arachnida</taxon>
        <taxon>Araneae</taxon>
        <taxon>Araneomorphae</taxon>
        <taxon>Entelegynae</taxon>
        <taxon>Araneoidea</taxon>
        <taxon>Araneidae</taxon>
        <taxon>Araneus</taxon>
    </lineage>
</organism>
<dbReference type="EMBL" id="BGPR01000080">
    <property type="protein sequence ID" value="GBL91570.1"/>
    <property type="molecule type" value="Genomic_DNA"/>
</dbReference>
<evidence type="ECO:0000256" key="1">
    <source>
        <dbReference type="SAM" id="MobiDB-lite"/>
    </source>
</evidence>
<dbReference type="AlphaFoldDB" id="A0A4Y2BH54"/>
<evidence type="ECO:0000313" key="3">
    <source>
        <dbReference type="Proteomes" id="UP000499080"/>
    </source>
</evidence>
<feature type="compositionally biased region" description="Low complexity" evidence="1">
    <location>
        <begin position="35"/>
        <end position="46"/>
    </location>
</feature>
<dbReference type="Proteomes" id="UP000499080">
    <property type="component" value="Unassembled WGS sequence"/>
</dbReference>
<name>A0A4Y2BH54_ARAVE</name>
<accession>A0A4Y2BH54</accession>
<proteinExistence type="predicted"/>
<gene>
    <name evidence="2" type="ORF">AVEN_23632_1</name>
</gene>
<reference evidence="2 3" key="1">
    <citation type="journal article" date="2019" name="Sci. Rep.">
        <title>Orb-weaving spider Araneus ventricosus genome elucidates the spidroin gene catalogue.</title>
        <authorList>
            <person name="Kono N."/>
            <person name="Nakamura H."/>
            <person name="Ohtoshi R."/>
            <person name="Moran D.A.P."/>
            <person name="Shinohara A."/>
            <person name="Yoshida Y."/>
            <person name="Fujiwara M."/>
            <person name="Mori M."/>
            <person name="Tomita M."/>
            <person name="Arakawa K."/>
        </authorList>
    </citation>
    <scope>NUCLEOTIDE SEQUENCE [LARGE SCALE GENOMIC DNA]</scope>
</reference>
<sequence length="96" mass="11215">MENDALFSNIPEITKHMLEEYTALAQINNTNRQKIRNNNINSTNNSVQRLTVDQIPKRARLQRDSSNSEDVQRRSSHLSNSRVFMNRLVDSVYLRP</sequence>
<feature type="region of interest" description="Disordered" evidence="1">
    <location>
        <begin position="35"/>
        <end position="80"/>
    </location>
</feature>
<keyword evidence="3" id="KW-1185">Reference proteome</keyword>
<evidence type="ECO:0000313" key="2">
    <source>
        <dbReference type="EMBL" id="GBL91570.1"/>
    </source>
</evidence>
<comment type="caution">
    <text evidence="2">The sequence shown here is derived from an EMBL/GenBank/DDBJ whole genome shotgun (WGS) entry which is preliminary data.</text>
</comment>